<evidence type="ECO:0000313" key="2">
    <source>
        <dbReference type="EMBL" id="KAL0100541.1"/>
    </source>
</evidence>
<feature type="compositionally biased region" description="Basic and acidic residues" evidence="1">
    <location>
        <begin position="150"/>
        <end position="164"/>
    </location>
</feature>
<reference evidence="2 3" key="1">
    <citation type="submission" date="2023-03" db="EMBL/GenBank/DDBJ databases">
        <title>High recombination rates correlate with genetic variation in Cardiocondyla obscurior ants.</title>
        <authorList>
            <person name="Errbii M."/>
        </authorList>
    </citation>
    <scope>NUCLEOTIDE SEQUENCE [LARGE SCALE GENOMIC DNA]</scope>
    <source>
        <strain evidence="2">Alpha-2009</strain>
        <tissue evidence="2">Whole body</tissue>
    </source>
</reference>
<accession>A0AAW2EDZ7</accession>
<evidence type="ECO:0000256" key="1">
    <source>
        <dbReference type="SAM" id="MobiDB-lite"/>
    </source>
</evidence>
<keyword evidence="3" id="KW-1185">Reference proteome</keyword>
<feature type="region of interest" description="Disordered" evidence="1">
    <location>
        <begin position="112"/>
        <end position="239"/>
    </location>
</feature>
<protein>
    <submittedName>
        <fullName evidence="2">Uncharacterized protein</fullName>
    </submittedName>
</protein>
<name>A0AAW2EDZ7_9HYME</name>
<proteinExistence type="predicted"/>
<organism evidence="2 3">
    <name type="scientific">Cardiocondyla obscurior</name>
    <dbReference type="NCBI Taxonomy" id="286306"/>
    <lineage>
        <taxon>Eukaryota</taxon>
        <taxon>Metazoa</taxon>
        <taxon>Ecdysozoa</taxon>
        <taxon>Arthropoda</taxon>
        <taxon>Hexapoda</taxon>
        <taxon>Insecta</taxon>
        <taxon>Pterygota</taxon>
        <taxon>Neoptera</taxon>
        <taxon>Endopterygota</taxon>
        <taxon>Hymenoptera</taxon>
        <taxon>Apocrita</taxon>
        <taxon>Aculeata</taxon>
        <taxon>Formicoidea</taxon>
        <taxon>Formicidae</taxon>
        <taxon>Myrmicinae</taxon>
        <taxon>Cardiocondyla</taxon>
    </lineage>
</organism>
<sequence>MTSSRRLTYLIARSVCNKRTFVIRQRKTFEKSDLPEGIFPLPTAIRHVRVITCVSYALQQTHYDNRPGLVKAKVSESKGFLQISKYCFNLEQFLYAAAPEKVAIDLSPRRAERPWSLQPPAPPSSPANREFSEEEEYLNLEFPRASSLSERSEELTDTDSEKFRPISPSFSPNLSENPDYSFPGAASRACSSSIHSLSPLPEETEEVGSQAENESVSWPEPDSPEPSPSPVPSVEFLEEQEEPREIVDPLLELLRRTCLEWTDSVPKRAYTVDPSHFHPEKIRRQASIASLDDHFFIYYPGVEYPFLAKIRLVDQVFPRTTVRVAEIIEIDLK</sequence>
<dbReference type="EMBL" id="JADYXP020000026">
    <property type="protein sequence ID" value="KAL0100541.1"/>
    <property type="molecule type" value="Genomic_DNA"/>
</dbReference>
<evidence type="ECO:0000313" key="3">
    <source>
        <dbReference type="Proteomes" id="UP001430953"/>
    </source>
</evidence>
<feature type="compositionally biased region" description="Polar residues" evidence="1">
    <location>
        <begin position="168"/>
        <end position="178"/>
    </location>
</feature>
<dbReference type="Proteomes" id="UP001430953">
    <property type="component" value="Unassembled WGS sequence"/>
</dbReference>
<dbReference type="AlphaFoldDB" id="A0AAW2EDZ7"/>
<feature type="compositionally biased region" description="Low complexity" evidence="1">
    <location>
        <begin position="139"/>
        <end position="149"/>
    </location>
</feature>
<comment type="caution">
    <text evidence="2">The sequence shown here is derived from an EMBL/GenBank/DDBJ whole genome shotgun (WGS) entry which is preliminary data.</text>
</comment>
<gene>
    <name evidence="2" type="ORF">PUN28_019691</name>
</gene>